<dbReference type="GO" id="GO:0051539">
    <property type="term" value="F:4 iron, 4 sulfur cluster binding"/>
    <property type="evidence" value="ECO:0007669"/>
    <property type="project" value="UniProtKB-UniRule"/>
</dbReference>
<dbReference type="InterPro" id="IPR020612">
    <property type="entry name" value="Methylthiotransferase_CS"/>
</dbReference>
<dbReference type="GO" id="GO:0046872">
    <property type="term" value="F:metal ion binding"/>
    <property type="evidence" value="ECO:0007669"/>
    <property type="project" value="UniProtKB-KW"/>
</dbReference>
<evidence type="ECO:0000256" key="11">
    <source>
        <dbReference type="ARBA" id="ARBA00080698"/>
    </source>
</evidence>
<keyword evidence="3 13" id="KW-0808">Transferase</keyword>
<reference evidence="17 18" key="1">
    <citation type="journal article" date="2018" name="Genome Announc.">
        <title>Complete genomes of two Megasphaera elsdenii strains, NCIMB 702410 and ATCC 25940.</title>
        <authorList>
            <person name="Hatmaker E.A."/>
            <person name="O'Dell K."/>
            <person name="Riley L.A."/>
            <person name="Klingeman D.M."/>
            <person name="Guss A.M."/>
        </authorList>
    </citation>
    <scope>NUCLEOTIDE SEQUENCE [LARGE SCALE GENOMIC DNA]</scope>
    <source>
        <strain evidence="17 18">NCIMB702410</strain>
    </source>
</reference>
<feature type="domain" description="MTTase N-terminal" evidence="15">
    <location>
        <begin position="7"/>
        <end position="123"/>
    </location>
</feature>
<feature type="binding site" evidence="13">
    <location>
        <position position="166"/>
    </location>
    <ligand>
        <name>[4Fe-4S] cluster</name>
        <dbReference type="ChEBI" id="CHEBI:49883"/>
        <label>2</label>
        <note>4Fe-4S-S-AdoMet</note>
    </ligand>
</feature>
<dbReference type="AlphaFoldDB" id="A0A2S0MA49"/>
<keyword evidence="13" id="KW-0819">tRNA processing</keyword>
<accession>A0A2S0MA49</accession>
<dbReference type="PANTHER" id="PTHR43020">
    <property type="entry name" value="CDK5 REGULATORY SUBUNIT-ASSOCIATED PROTEIN 1"/>
    <property type="match status" value="1"/>
</dbReference>
<keyword evidence="2 13" id="KW-0004">4Fe-4S</keyword>
<proteinExistence type="inferred from homology"/>
<dbReference type="InterPro" id="IPR038135">
    <property type="entry name" value="Methylthiotransferase_N_sf"/>
</dbReference>
<dbReference type="RefSeq" id="WP_027895085.1">
    <property type="nucleotide sequence ID" value="NZ_CP027569.1"/>
</dbReference>
<dbReference type="InterPro" id="IPR007197">
    <property type="entry name" value="rSAM"/>
</dbReference>
<evidence type="ECO:0000256" key="6">
    <source>
        <dbReference type="ARBA" id="ARBA00023004"/>
    </source>
</evidence>
<dbReference type="PROSITE" id="PS51449">
    <property type="entry name" value="MTTASE_N"/>
    <property type="match status" value="1"/>
</dbReference>
<feature type="binding site" evidence="13">
    <location>
        <position position="159"/>
    </location>
    <ligand>
        <name>[4Fe-4S] cluster</name>
        <dbReference type="ChEBI" id="CHEBI:49883"/>
        <label>2</label>
        <note>4Fe-4S-S-AdoMet</note>
    </ligand>
</feature>
<dbReference type="Gene3D" id="3.40.50.12160">
    <property type="entry name" value="Methylthiotransferase, N-terminal domain"/>
    <property type="match status" value="1"/>
</dbReference>
<dbReference type="PROSITE" id="PS01278">
    <property type="entry name" value="MTTASE_RADICAL"/>
    <property type="match status" value="1"/>
</dbReference>
<dbReference type="SFLD" id="SFLDG01082">
    <property type="entry name" value="B12-binding_domain_containing"/>
    <property type="match status" value="1"/>
</dbReference>
<dbReference type="InterPro" id="IPR002792">
    <property type="entry name" value="TRAM_dom"/>
</dbReference>
<dbReference type="InterPro" id="IPR023404">
    <property type="entry name" value="rSAM_horseshoe"/>
</dbReference>
<dbReference type="EMBL" id="CP027569">
    <property type="protein sequence ID" value="AVO28307.1"/>
    <property type="molecule type" value="Genomic_DNA"/>
</dbReference>
<evidence type="ECO:0000256" key="5">
    <source>
        <dbReference type="ARBA" id="ARBA00022723"/>
    </source>
</evidence>
<evidence type="ECO:0000313" key="18">
    <source>
        <dbReference type="Proteomes" id="UP000238358"/>
    </source>
</evidence>
<dbReference type="OrthoDB" id="9805215at2"/>
<comment type="subunit">
    <text evidence="13">Monomer.</text>
</comment>
<dbReference type="GO" id="GO:0005829">
    <property type="term" value="C:cytosol"/>
    <property type="evidence" value="ECO:0007669"/>
    <property type="project" value="TreeGrafter"/>
</dbReference>
<dbReference type="InterPro" id="IPR005839">
    <property type="entry name" value="Methylthiotransferase"/>
</dbReference>
<evidence type="ECO:0000256" key="12">
    <source>
        <dbReference type="ARBA" id="ARBA00081141"/>
    </source>
</evidence>
<sequence>MDFQSNRFYHIISYGCQANMSDSEHYAGQLEELGYHHTEDLDTADVILINTCCVRETAEDKTLGKIGELKHLKTQNPDLIIAVTGCMAQEWQDKLFKRAPHIDLVIGTHNIHKLIELIQERRSKADHYMAADMSLPAFHDMPVKRFQKFFAWIPIMNGCNKFCTYCIVPYVRGREVSRPIDAIVEEIKKVAAEGYKEITLLGQNVNSYGLDLKDGTDFSKLVAAVDDIDGIERVRYMTSHPKDMTFAMIDAIADSQKVVNHMHLPIQCGSNELLKKMNRGYTVEHYLELVDYARKRMPDLVLTTDIIVGFPGETEDMFEDTLNLLKRVQYDMAYTFIYSPRTGTPAAKMEDQIPQEEKSRRLQRLMEVQNVYSLAKNKEMEDHVYDVIVEGPTKNDANHWFGRTTGNKMIIWENDGSVAIGDTVPVQVDKGQTWVLKGHLVH</sequence>
<dbReference type="Proteomes" id="UP000238358">
    <property type="component" value="Chromosome"/>
</dbReference>
<dbReference type="InterPro" id="IPR058240">
    <property type="entry name" value="rSAM_sf"/>
</dbReference>
<dbReference type="Gene3D" id="3.80.30.20">
    <property type="entry name" value="tm_1862 like domain"/>
    <property type="match status" value="1"/>
</dbReference>
<feature type="binding site" evidence="13">
    <location>
        <position position="52"/>
    </location>
    <ligand>
        <name>[4Fe-4S] cluster</name>
        <dbReference type="ChEBI" id="CHEBI:49883"/>
        <label>1</label>
    </ligand>
</feature>
<evidence type="ECO:0000256" key="9">
    <source>
        <dbReference type="ARBA" id="ARBA00051425"/>
    </source>
</evidence>
<feature type="domain" description="Radical SAM core" evidence="16">
    <location>
        <begin position="145"/>
        <end position="375"/>
    </location>
</feature>
<dbReference type="PANTHER" id="PTHR43020:SF2">
    <property type="entry name" value="MITOCHONDRIAL TRNA METHYLTHIOTRANSFERASE CDK5RAP1"/>
    <property type="match status" value="1"/>
</dbReference>
<name>A0A2S0MA49_MEGEL</name>
<evidence type="ECO:0000313" key="17">
    <source>
        <dbReference type="EMBL" id="AVO28307.1"/>
    </source>
</evidence>
<dbReference type="SFLD" id="SFLDG01061">
    <property type="entry name" value="methylthiotransferase"/>
    <property type="match status" value="1"/>
</dbReference>
<dbReference type="PROSITE" id="PS51918">
    <property type="entry name" value="RADICAL_SAM"/>
    <property type="match status" value="1"/>
</dbReference>
<evidence type="ECO:0000256" key="1">
    <source>
        <dbReference type="ARBA" id="ARBA00003234"/>
    </source>
</evidence>
<keyword evidence="4 13" id="KW-0949">S-adenosyl-L-methionine</keyword>
<comment type="function">
    <text evidence="1 13">Catalyzes the methylthiolation of N6-(dimethylallyl)adenosine (i(6)A), leading to the formation of 2-methylthio-N6-(dimethylallyl)adenosine (ms(2)i(6)A) at position 37 in tRNAs that read codons beginning with uridine.</text>
</comment>
<evidence type="ECO:0000256" key="10">
    <source>
        <dbReference type="ARBA" id="ARBA00068570"/>
    </source>
</evidence>
<dbReference type="SMART" id="SM00729">
    <property type="entry name" value="Elp3"/>
    <property type="match status" value="1"/>
</dbReference>
<feature type="binding site" evidence="13">
    <location>
        <position position="86"/>
    </location>
    <ligand>
        <name>[4Fe-4S] cluster</name>
        <dbReference type="ChEBI" id="CHEBI:49883"/>
        <label>1</label>
    </ligand>
</feature>
<dbReference type="EC" id="2.8.4.3" evidence="8 13"/>
<dbReference type="HAMAP" id="MF_01864">
    <property type="entry name" value="tRNA_metthiotr_MiaB"/>
    <property type="match status" value="1"/>
</dbReference>
<evidence type="ECO:0000256" key="4">
    <source>
        <dbReference type="ARBA" id="ARBA00022691"/>
    </source>
</evidence>
<gene>
    <name evidence="13 17" type="primary">miaB</name>
    <name evidence="17" type="ORF">C6Y28_12130</name>
</gene>
<dbReference type="Pfam" id="PF00919">
    <property type="entry name" value="UPF0004"/>
    <property type="match status" value="1"/>
</dbReference>
<keyword evidence="13" id="KW-0963">Cytoplasm</keyword>
<dbReference type="FunFam" id="3.40.50.12160:FF:000003">
    <property type="entry name" value="CDK5 regulatory subunit-associated protein 1"/>
    <property type="match status" value="1"/>
</dbReference>
<keyword evidence="5 13" id="KW-0479">Metal-binding</keyword>
<dbReference type="FunFam" id="3.80.30.20:FF:000001">
    <property type="entry name" value="tRNA-2-methylthio-N(6)-dimethylallyladenosine synthase 2"/>
    <property type="match status" value="1"/>
</dbReference>
<comment type="catalytic activity">
    <reaction evidence="9 13">
        <text>N(6)-dimethylallyladenosine(37) in tRNA + (sulfur carrier)-SH + AH2 + 2 S-adenosyl-L-methionine = 2-methylsulfanyl-N(6)-dimethylallyladenosine(37) in tRNA + (sulfur carrier)-H + 5'-deoxyadenosine + L-methionine + A + S-adenosyl-L-homocysteine + 2 H(+)</text>
        <dbReference type="Rhea" id="RHEA:37067"/>
        <dbReference type="Rhea" id="RHEA-COMP:10375"/>
        <dbReference type="Rhea" id="RHEA-COMP:10376"/>
        <dbReference type="Rhea" id="RHEA-COMP:14737"/>
        <dbReference type="Rhea" id="RHEA-COMP:14739"/>
        <dbReference type="ChEBI" id="CHEBI:13193"/>
        <dbReference type="ChEBI" id="CHEBI:15378"/>
        <dbReference type="ChEBI" id="CHEBI:17319"/>
        <dbReference type="ChEBI" id="CHEBI:17499"/>
        <dbReference type="ChEBI" id="CHEBI:29917"/>
        <dbReference type="ChEBI" id="CHEBI:57844"/>
        <dbReference type="ChEBI" id="CHEBI:57856"/>
        <dbReference type="ChEBI" id="CHEBI:59789"/>
        <dbReference type="ChEBI" id="CHEBI:64428"/>
        <dbReference type="ChEBI" id="CHEBI:74415"/>
        <dbReference type="ChEBI" id="CHEBI:74417"/>
        <dbReference type="EC" id="2.8.4.3"/>
    </reaction>
</comment>
<evidence type="ECO:0000256" key="13">
    <source>
        <dbReference type="HAMAP-Rule" id="MF_01864"/>
    </source>
</evidence>
<dbReference type="Pfam" id="PF04055">
    <property type="entry name" value="Radical_SAM"/>
    <property type="match status" value="1"/>
</dbReference>
<keyword evidence="7 13" id="KW-0411">Iron-sulfur</keyword>
<dbReference type="PROSITE" id="PS50926">
    <property type="entry name" value="TRAM"/>
    <property type="match status" value="1"/>
</dbReference>
<dbReference type="InterPro" id="IPR006463">
    <property type="entry name" value="MiaB_methiolase"/>
</dbReference>
<evidence type="ECO:0000256" key="7">
    <source>
        <dbReference type="ARBA" id="ARBA00023014"/>
    </source>
</evidence>
<evidence type="ECO:0000256" key="2">
    <source>
        <dbReference type="ARBA" id="ARBA00022485"/>
    </source>
</evidence>
<dbReference type="Pfam" id="PF01938">
    <property type="entry name" value="TRAM"/>
    <property type="match status" value="1"/>
</dbReference>
<evidence type="ECO:0000259" key="14">
    <source>
        <dbReference type="PROSITE" id="PS50926"/>
    </source>
</evidence>
<dbReference type="CDD" id="cd01335">
    <property type="entry name" value="Radical_SAM"/>
    <property type="match status" value="1"/>
</dbReference>
<evidence type="ECO:0000256" key="3">
    <source>
        <dbReference type="ARBA" id="ARBA00022679"/>
    </source>
</evidence>
<dbReference type="SFLD" id="SFLDS00029">
    <property type="entry name" value="Radical_SAM"/>
    <property type="match status" value="1"/>
</dbReference>
<keyword evidence="6 13" id="KW-0408">Iron</keyword>
<dbReference type="NCBIfam" id="TIGR01574">
    <property type="entry name" value="miaB-methiolase"/>
    <property type="match status" value="1"/>
</dbReference>
<feature type="binding site" evidence="13">
    <location>
        <position position="163"/>
    </location>
    <ligand>
        <name>[4Fe-4S] cluster</name>
        <dbReference type="ChEBI" id="CHEBI:49883"/>
        <label>2</label>
        <note>4Fe-4S-S-AdoMet</note>
    </ligand>
</feature>
<dbReference type="InterPro" id="IPR013848">
    <property type="entry name" value="Methylthiotransferase_N"/>
</dbReference>
<comment type="subcellular location">
    <subcellularLocation>
        <location evidence="13">Cytoplasm</location>
    </subcellularLocation>
</comment>
<dbReference type="GO" id="GO:0035597">
    <property type="term" value="F:tRNA-2-methylthio-N(6)-dimethylallyladenosine(37) synthase activity"/>
    <property type="evidence" value="ECO:0007669"/>
    <property type="project" value="UniProtKB-EC"/>
</dbReference>
<protein>
    <recommendedName>
        <fullName evidence="10 13">tRNA-2-methylthio-N(6)-dimethylallyladenosine synthase</fullName>
        <ecNumber evidence="8 13">2.8.4.3</ecNumber>
    </recommendedName>
    <alternativeName>
        <fullName evidence="12 13">(Dimethylallyl)adenosine tRNA methylthiotransferase MiaB</fullName>
    </alternativeName>
    <alternativeName>
        <fullName evidence="11 13">tRNA-i(6)A37 methylthiotransferase</fullName>
    </alternativeName>
</protein>
<evidence type="ECO:0000256" key="8">
    <source>
        <dbReference type="ARBA" id="ARBA00033765"/>
    </source>
</evidence>
<dbReference type="SUPFAM" id="SSF102114">
    <property type="entry name" value="Radical SAM enzymes"/>
    <property type="match status" value="1"/>
</dbReference>
<evidence type="ECO:0000259" key="16">
    <source>
        <dbReference type="PROSITE" id="PS51918"/>
    </source>
</evidence>
<dbReference type="NCBIfam" id="TIGR00089">
    <property type="entry name" value="MiaB/RimO family radical SAM methylthiotransferase"/>
    <property type="match status" value="1"/>
</dbReference>
<comment type="cofactor">
    <cofactor evidence="13">
        <name>[4Fe-4S] cluster</name>
        <dbReference type="ChEBI" id="CHEBI:49883"/>
    </cofactor>
    <text evidence="13">Binds 2 [4Fe-4S] clusters. One cluster is coordinated with 3 cysteines and an exchangeable S-adenosyl-L-methionine.</text>
</comment>
<dbReference type="SFLD" id="SFLDF00273">
    <property type="entry name" value="(dimethylallyl)adenosine_tRNA"/>
    <property type="match status" value="1"/>
</dbReference>
<feature type="domain" description="TRAM" evidence="14">
    <location>
        <begin position="378"/>
        <end position="442"/>
    </location>
</feature>
<dbReference type="InterPro" id="IPR006638">
    <property type="entry name" value="Elp3/MiaA/NifB-like_rSAM"/>
</dbReference>
<comment type="similarity">
    <text evidence="13">Belongs to the methylthiotransferase family. MiaB subfamily.</text>
</comment>
<organism evidence="17 18">
    <name type="scientific">Megasphaera elsdenii</name>
    <dbReference type="NCBI Taxonomy" id="907"/>
    <lineage>
        <taxon>Bacteria</taxon>
        <taxon>Bacillati</taxon>
        <taxon>Bacillota</taxon>
        <taxon>Negativicutes</taxon>
        <taxon>Veillonellales</taxon>
        <taxon>Veillonellaceae</taxon>
        <taxon>Megasphaera</taxon>
    </lineage>
</organism>
<feature type="binding site" evidence="13">
    <location>
        <position position="16"/>
    </location>
    <ligand>
        <name>[4Fe-4S] cluster</name>
        <dbReference type="ChEBI" id="CHEBI:49883"/>
        <label>1</label>
    </ligand>
</feature>
<evidence type="ECO:0000259" key="15">
    <source>
        <dbReference type="PROSITE" id="PS51449"/>
    </source>
</evidence>